<comment type="similarity">
    <text evidence="1">Belongs to the PPR family. P subfamily.</text>
</comment>
<feature type="repeat" description="PPR" evidence="3">
    <location>
        <begin position="278"/>
        <end position="312"/>
    </location>
</feature>
<proteinExistence type="inferred from homology"/>
<dbReference type="InterPro" id="IPR011990">
    <property type="entry name" value="TPR-like_helical_dom_sf"/>
</dbReference>
<keyword evidence="6" id="KW-1185">Reference proteome</keyword>
<organism evidence="5 6">
    <name type="scientific">Cuscuta epithymum</name>
    <dbReference type="NCBI Taxonomy" id="186058"/>
    <lineage>
        <taxon>Eukaryota</taxon>
        <taxon>Viridiplantae</taxon>
        <taxon>Streptophyta</taxon>
        <taxon>Embryophyta</taxon>
        <taxon>Tracheophyta</taxon>
        <taxon>Spermatophyta</taxon>
        <taxon>Magnoliopsida</taxon>
        <taxon>eudicotyledons</taxon>
        <taxon>Gunneridae</taxon>
        <taxon>Pentapetalae</taxon>
        <taxon>asterids</taxon>
        <taxon>lamiids</taxon>
        <taxon>Solanales</taxon>
        <taxon>Convolvulaceae</taxon>
        <taxon>Cuscuteae</taxon>
        <taxon>Cuscuta</taxon>
        <taxon>Cuscuta subgen. Cuscuta</taxon>
    </lineage>
</organism>
<dbReference type="PROSITE" id="PS51375">
    <property type="entry name" value="PPR"/>
    <property type="match status" value="11"/>
</dbReference>
<feature type="domain" description="PROP1-like PPR" evidence="4">
    <location>
        <begin position="229"/>
        <end position="366"/>
    </location>
</feature>
<feature type="repeat" description="PPR" evidence="3">
    <location>
        <begin position="347"/>
        <end position="381"/>
    </location>
</feature>
<feature type="repeat" description="PPR" evidence="3">
    <location>
        <begin position="870"/>
        <end position="904"/>
    </location>
</feature>
<dbReference type="Gene3D" id="1.25.40.10">
    <property type="entry name" value="Tetratricopeptide repeat domain"/>
    <property type="match status" value="5"/>
</dbReference>
<accession>A0AAV0CBS9</accession>
<gene>
    <name evidence="5" type="ORF">CEPIT_LOCUS3488</name>
</gene>
<dbReference type="Pfam" id="PF01535">
    <property type="entry name" value="PPR"/>
    <property type="match status" value="3"/>
</dbReference>
<sequence>MASLKLSLFFDSSLEPKKPNNFTVNSVQFTHGCSPPFPGYIHFSSLFVLNPFRKSNHIRGCLSRTDLLDRSELGLGDDVIDVSTEDLGKNSILVKSNSSSKLRNKGLGFRKKRSIGSNSSINASTMKPIFRRKDRELGNKHDARMGSQEERAGVNKEKVVYFDINKIRPDMSLERCNAKLKQLEECNGKEALVFFDWMRRNGKLKQNVTAYNLILRVLGSMQDWGGVEAVVNEMITDSGCELTSQVFNTIIYSCRTGGLVELGSKWFRMMLENGVQPNIATFGMLMSLYQKQSNVEEAEFTFSKMRALGITCQYAYSSMITIYMRSGLHCKAEEVIDFLKEDEVVLNQENWLVLLNTYSQQGKMDKAEKILAAMLKTGFRPDIIAYNMLITGYGKASKMDAAQRLFDDLRSFGVYPDETTYRAMIEGWGQARNHAQVERYYAELKTIGYKPNYSNLYTVLILRARNVGEEGAIRIIDEMVMNGCQKAFIIDIVLQTYAKAERFDKVPFLLEGSLYDHVLKDQSSCSTLVIAYVRNNMIDNALKILNEKLWSDSLFEDNLYHVLICLCRDLGQPENAVKLFTCMPKGDKPNLHILCTMIGIYSSKNLFAEAENLYLQLNTSGVALDMITFSVVIRMYVKSGLLEKACSVLDFMEKQKNIVPDIYLVRDMFRIYQRCNLNEKLADLYYKVLKRKDIWDQEMYNCVINCCARALPVDELSSIFFQMIDQGFSPNTVTFNAMLNALCRSKLFEKARKVFNLAHKHGLADVITYNTLIAAYGKNKDLENMALTVREMQFRGFTVTLETYNSMLDAYGKEGQMEKFREALLKIKESGFSSDRYTYNIKINIYGTQGWIDEVVGALMDLKDSGIGPDLCSYNTLIKAYGIAGMVDEAVDLVTEMRRNGIEPNRITYTNLISALQRNEKFLEAAKWSLWMKQIGV</sequence>
<dbReference type="FunFam" id="1.25.40.10:FF:003613">
    <property type="entry name" value="Pentatricopeptide repeat-containing protein At3g23020"/>
    <property type="match status" value="1"/>
</dbReference>
<evidence type="ECO:0000313" key="5">
    <source>
        <dbReference type="EMBL" id="CAH9070500.1"/>
    </source>
</evidence>
<dbReference type="GO" id="GO:0045727">
    <property type="term" value="P:positive regulation of translation"/>
    <property type="evidence" value="ECO:0007669"/>
    <property type="project" value="TreeGrafter"/>
</dbReference>
<feature type="repeat" description="PPR" evidence="3">
    <location>
        <begin position="625"/>
        <end position="659"/>
    </location>
</feature>
<dbReference type="GO" id="GO:0009570">
    <property type="term" value="C:chloroplast stroma"/>
    <property type="evidence" value="ECO:0007669"/>
    <property type="project" value="TreeGrafter"/>
</dbReference>
<dbReference type="EMBL" id="CAMAPF010000018">
    <property type="protein sequence ID" value="CAH9070500.1"/>
    <property type="molecule type" value="Genomic_DNA"/>
</dbReference>
<dbReference type="Proteomes" id="UP001152523">
    <property type="component" value="Unassembled WGS sequence"/>
</dbReference>
<feature type="repeat" description="PPR" evidence="3">
    <location>
        <begin position="382"/>
        <end position="416"/>
    </location>
</feature>
<feature type="repeat" description="PPR" evidence="3">
    <location>
        <begin position="731"/>
        <end position="765"/>
    </location>
</feature>
<evidence type="ECO:0000259" key="4">
    <source>
        <dbReference type="Pfam" id="PF17177"/>
    </source>
</evidence>
<feature type="repeat" description="PPR" evidence="3">
    <location>
        <begin position="417"/>
        <end position="451"/>
    </location>
</feature>
<evidence type="ECO:0000256" key="3">
    <source>
        <dbReference type="PROSITE-ProRule" id="PRU00708"/>
    </source>
</evidence>
<dbReference type="InterPro" id="IPR002885">
    <property type="entry name" value="PPR_rpt"/>
</dbReference>
<dbReference type="PANTHER" id="PTHR47447:SF12">
    <property type="entry name" value="PENTATRICOPEPTIDE REPEAT-CONTAINING PROTEIN ATP4 HOMOLOG, CHLOROPLASTIC"/>
    <property type="match status" value="1"/>
</dbReference>
<dbReference type="PANTHER" id="PTHR47447">
    <property type="entry name" value="OS03G0856100 PROTEIN"/>
    <property type="match status" value="1"/>
</dbReference>
<dbReference type="AlphaFoldDB" id="A0AAV0CBS9"/>
<evidence type="ECO:0000313" key="6">
    <source>
        <dbReference type="Proteomes" id="UP001152523"/>
    </source>
</evidence>
<keyword evidence="2" id="KW-0677">Repeat</keyword>
<name>A0AAV0CBS9_9ASTE</name>
<dbReference type="GO" id="GO:0003729">
    <property type="term" value="F:mRNA binding"/>
    <property type="evidence" value="ECO:0007669"/>
    <property type="project" value="TreeGrafter"/>
</dbReference>
<feature type="repeat" description="PPR" evidence="3">
    <location>
        <begin position="696"/>
        <end position="730"/>
    </location>
</feature>
<dbReference type="Pfam" id="PF13041">
    <property type="entry name" value="PPR_2"/>
    <property type="match status" value="4"/>
</dbReference>
<protein>
    <recommendedName>
        <fullName evidence="4">PROP1-like PPR domain-containing protein</fullName>
    </recommendedName>
</protein>
<dbReference type="InterPro" id="IPR033443">
    <property type="entry name" value="PROP1-like_PPR_dom"/>
</dbReference>
<feature type="repeat" description="PPR" evidence="3">
    <location>
        <begin position="835"/>
        <end position="869"/>
    </location>
</feature>
<dbReference type="GO" id="GO:0042134">
    <property type="term" value="F:rRNA primary transcript binding"/>
    <property type="evidence" value="ECO:0007669"/>
    <property type="project" value="TreeGrafter"/>
</dbReference>
<evidence type="ECO:0000256" key="1">
    <source>
        <dbReference type="ARBA" id="ARBA00007626"/>
    </source>
</evidence>
<dbReference type="Pfam" id="PF17177">
    <property type="entry name" value="PPR_long"/>
    <property type="match status" value="1"/>
</dbReference>
<evidence type="ECO:0000256" key="2">
    <source>
        <dbReference type="ARBA" id="ARBA00022737"/>
    </source>
</evidence>
<reference evidence="5" key="1">
    <citation type="submission" date="2022-07" db="EMBL/GenBank/DDBJ databases">
        <authorList>
            <person name="Macas J."/>
            <person name="Novak P."/>
            <person name="Neumann P."/>
        </authorList>
    </citation>
    <scope>NUCLEOTIDE SEQUENCE</scope>
</reference>
<dbReference type="NCBIfam" id="TIGR00756">
    <property type="entry name" value="PPR"/>
    <property type="match status" value="9"/>
</dbReference>
<feature type="repeat" description="PPR" evidence="3">
    <location>
        <begin position="800"/>
        <end position="834"/>
    </location>
</feature>
<feature type="repeat" description="PPR" evidence="3">
    <location>
        <begin position="243"/>
        <end position="277"/>
    </location>
</feature>
<comment type="caution">
    <text evidence="5">The sequence shown here is derived from an EMBL/GenBank/DDBJ whole genome shotgun (WGS) entry which is preliminary data.</text>
</comment>
<dbReference type="SUPFAM" id="SSF81901">
    <property type="entry name" value="HCP-like"/>
    <property type="match status" value="1"/>
</dbReference>